<name>A0A7U9DL26_STRLI</name>
<sequence>MGPGGTGSGYGFVMALSSGQSVDVGSVDLSPAYPTAASPLTRR</sequence>
<evidence type="ECO:0000313" key="2">
    <source>
        <dbReference type="Proteomes" id="UP000014062"/>
    </source>
</evidence>
<dbReference type="EMBL" id="CM001889">
    <property type="protein sequence ID" value="EOY45927.1"/>
    <property type="molecule type" value="Genomic_DNA"/>
</dbReference>
<evidence type="ECO:0000313" key="1">
    <source>
        <dbReference type="EMBL" id="EOY45927.1"/>
    </source>
</evidence>
<dbReference type="Proteomes" id="UP000014062">
    <property type="component" value="Chromosome"/>
</dbReference>
<proteinExistence type="predicted"/>
<protein>
    <submittedName>
        <fullName evidence="1">Uncharacterized protein</fullName>
    </submittedName>
</protein>
<organism evidence="1 2">
    <name type="scientific">Streptomyces lividans 1326</name>
    <dbReference type="NCBI Taxonomy" id="1200984"/>
    <lineage>
        <taxon>Bacteria</taxon>
        <taxon>Bacillati</taxon>
        <taxon>Actinomycetota</taxon>
        <taxon>Actinomycetes</taxon>
        <taxon>Kitasatosporales</taxon>
        <taxon>Streptomycetaceae</taxon>
        <taxon>Streptomyces</taxon>
    </lineage>
</organism>
<gene>
    <name evidence="1" type="ORF">SLI_1210</name>
</gene>
<reference evidence="2" key="1">
    <citation type="journal article" date="2013" name="Genome Biol. Evol.">
        <title>The genome sequence of Streptomyces lividans 66 reveals a novel tRNA-dependent peptide biosynthetic system within a metal-related genomic island.</title>
        <authorList>
            <person name="Cruz-Morales P."/>
            <person name="Vijgenboom E."/>
            <person name="Iruegas-Bocardo F."/>
            <person name="Girard G."/>
            <person name="Yanez-Guerra L.A."/>
            <person name="Ramos-Aboites H.E."/>
            <person name="Pernodet J.L."/>
            <person name="Anne J."/>
            <person name="van Wezel G.P."/>
            <person name="Barona-Gomez F."/>
        </authorList>
    </citation>
    <scope>NUCLEOTIDE SEQUENCE [LARGE SCALE GENOMIC DNA]</scope>
    <source>
        <strain evidence="2">1326</strain>
    </source>
</reference>
<accession>A0A7U9DL26</accession>
<dbReference type="AlphaFoldDB" id="A0A7U9DL26"/>